<dbReference type="SMART" id="SM00248">
    <property type="entry name" value="ANK"/>
    <property type="match status" value="9"/>
</dbReference>
<dbReference type="Pfam" id="PF12796">
    <property type="entry name" value="Ank_2"/>
    <property type="match status" value="2"/>
</dbReference>
<feature type="region of interest" description="Disordered" evidence="5">
    <location>
        <begin position="130"/>
        <end position="161"/>
    </location>
</feature>
<dbReference type="InterPro" id="IPR000048">
    <property type="entry name" value="IQ_motif_EF-hand-BS"/>
</dbReference>
<feature type="region of interest" description="Disordered" evidence="5">
    <location>
        <begin position="457"/>
        <end position="503"/>
    </location>
</feature>
<protein>
    <submittedName>
        <fullName evidence="6">Uncharacterized protein</fullName>
    </submittedName>
</protein>
<gene>
    <name evidence="6" type="ORF">PF008_g6934</name>
</gene>
<feature type="region of interest" description="Disordered" evidence="5">
    <location>
        <begin position="1669"/>
        <end position="1694"/>
    </location>
</feature>
<dbReference type="PROSITE" id="PS50088">
    <property type="entry name" value="ANK_REPEAT"/>
    <property type="match status" value="4"/>
</dbReference>
<feature type="compositionally biased region" description="Low complexity" evidence="5">
    <location>
        <begin position="960"/>
        <end position="969"/>
    </location>
</feature>
<accession>A0A6G0S5R7</accession>
<feature type="repeat" description="ANK" evidence="3">
    <location>
        <begin position="2644"/>
        <end position="2677"/>
    </location>
</feature>
<feature type="region of interest" description="Disordered" evidence="5">
    <location>
        <begin position="956"/>
        <end position="1006"/>
    </location>
</feature>
<evidence type="ECO:0000256" key="3">
    <source>
        <dbReference type="PROSITE-ProRule" id="PRU00023"/>
    </source>
</evidence>
<dbReference type="SMART" id="SM00015">
    <property type="entry name" value="IQ"/>
    <property type="match status" value="6"/>
</dbReference>
<feature type="repeat" description="ANK" evidence="3">
    <location>
        <begin position="2678"/>
        <end position="2710"/>
    </location>
</feature>
<feature type="region of interest" description="Disordered" evidence="5">
    <location>
        <begin position="543"/>
        <end position="605"/>
    </location>
</feature>
<feature type="compositionally biased region" description="Low complexity" evidence="5">
    <location>
        <begin position="469"/>
        <end position="478"/>
    </location>
</feature>
<feature type="repeat" description="ANK" evidence="3">
    <location>
        <begin position="2609"/>
        <end position="2641"/>
    </location>
</feature>
<feature type="region of interest" description="Disordered" evidence="5">
    <location>
        <begin position="68"/>
        <end position="102"/>
    </location>
</feature>
<feature type="region of interest" description="Disordered" evidence="5">
    <location>
        <begin position="390"/>
        <end position="424"/>
    </location>
</feature>
<feature type="region of interest" description="Disordered" evidence="5">
    <location>
        <begin position="2125"/>
        <end position="2157"/>
    </location>
</feature>
<keyword evidence="2 3" id="KW-0040">ANK repeat</keyword>
<evidence type="ECO:0000256" key="2">
    <source>
        <dbReference type="ARBA" id="ARBA00023043"/>
    </source>
</evidence>
<evidence type="ECO:0000313" key="7">
    <source>
        <dbReference type="Proteomes" id="UP000486351"/>
    </source>
</evidence>
<reference evidence="6 7" key="1">
    <citation type="submission" date="2018-09" db="EMBL/GenBank/DDBJ databases">
        <title>Genomic investigation of the strawberry pathogen Phytophthora fragariae indicates pathogenicity is determined by transcriptional variation in three key races.</title>
        <authorList>
            <person name="Adams T.M."/>
            <person name="Armitage A.D."/>
            <person name="Sobczyk M.K."/>
            <person name="Bates H.J."/>
            <person name="Dunwell J.M."/>
            <person name="Nellist C.F."/>
            <person name="Harrison R.J."/>
        </authorList>
    </citation>
    <scope>NUCLEOTIDE SEQUENCE [LARGE SCALE GENOMIC DNA]</scope>
    <source>
        <strain evidence="6 7">NOV-77</strain>
    </source>
</reference>
<comment type="caution">
    <text evidence="6">The sequence shown here is derived from an EMBL/GenBank/DDBJ whole genome shotgun (WGS) entry which is preliminary data.</text>
</comment>
<evidence type="ECO:0000313" key="6">
    <source>
        <dbReference type="EMBL" id="KAE9349363.1"/>
    </source>
</evidence>
<keyword evidence="1" id="KW-0677">Repeat</keyword>
<proteinExistence type="predicted"/>
<evidence type="ECO:0000256" key="4">
    <source>
        <dbReference type="SAM" id="Coils"/>
    </source>
</evidence>
<dbReference type="SUPFAM" id="SSF48403">
    <property type="entry name" value="Ankyrin repeat"/>
    <property type="match status" value="1"/>
</dbReference>
<dbReference type="Proteomes" id="UP000486351">
    <property type="component" value="Unassembled WGS sequence"/>
</dbReference>
<feature type="region of interest" description="Disordered" evidence="5">
    <location>
        <begin position="2375"/>
        <end position="2406"/>
    </location>
</feature>
<dbReference type="PANTHER" id="PTHR24198:SF165">
    <property type="entry name" value="ANKYRIN REPEAT-CONTAINING PROTEIN-RELATED"/>
    <property type="match status" value="1"/>
</dbReference>
<feature type="region of interest" description="Disordered" evidence="5">
    <location>
        <begin position="1"/>
        <end position="25"/>
    </location>
</feature>
<dbReference type="InterPro" id="IPR002110">
    <property type="entry name" value="Ankyrin_rpt"/>
</dbReference>
<feature type="compositionally biased region" description="Basic and acidic residues" evidence="5">
    <location>
        <begin position="406"/>
        <end position="417"/>
    </location>
</feature>
<dbReference type="InterPro" id="IPR036770">
    <property type="entry name" value="Ankyrin_rpt-contain_sf"/>
</dbReference>
<feature type="compositionally biased region" description="Polar residues" evidence="5">
    <location>
        <begin position="579"/>
        <end position="591"/>
    </location>
</feature>
<dbReference type="EMBL" id="QXFY01000283">
    <property type="protein sequence ID" value="KAE9349363.1"/>
    <property type="molecule type" value="Genomic_DNA"/>
</dbReference>
<evidence type="ECO:0000256" key="5">
    <source>
        <dbReference type="SAM" id="MobiDB-lite"/>
    </source>
</evidence>
<dbReference type="PROSITE" id="PS50096">
    <property type="entry name" value="IQ"/>
    <property type="match status" value="2"/>
</dbReference>
<feature type="compositionally biased region" description="Basic and acidic residues" evidence="5">
    <location>
        <begin position="130"/>
        <end position="141"/>
    </location>
</feature>
<feature type="coiled-coil region" evidence="4">
    <location>
        <begin position="1446"/>
        <end position="1511"/>
    </location>
</feature>
<feature type="compositionally biased region" description="Polar residues" evidence="5">
    <location>
        <begin position="2135"/>
        <end position="2146"/>
    </location>
</feature>
<evidence type="ECO:0000256" key="1">
    <source>
        <dbReference type="ARBA" id="ARBA00022737"/>
    </source>
</evidence>
<dbReference type="PANTHER" id="PTHR24198">
    <property type="entry name" value="ANKYRIN REPEAT AND PROTEIN KINASE DOMAIN-CONTAINING PROTEIN"/>
    <property type="match status" value="1"/>
</dbReference>
<dbReference type="PROSITE" id="PS50297">
    <property type="entry name" value="ANK_REP_REGION"/>
    <property type="match status" value="2"/>
</dbReference>
<organism evidence="6 7">
    <name type="scientific">Phytophthora fragariae</name>
    <dbReference type="NCBI Taxonomy" id="53985"/>
    <lineage>
        <taxon>Eukaryota</taxon>
        <taxon>Sar</taxon>
        <taxon>Stramenopiles</taxon>
        <taxon>Oomycota</taxon>
        <taxon>Peronosporomycetes</taxon>
        <taxon>Peronosporales</taxon>
        <taxon>Peronosporaceae</taxon>
        <taxon>Phytophthora</taxon>
    </lineage>
</organism>
<feature type="compositionally biased region" description="Basic and acidic residues" evidence="5">
    <location>
        <begin position="70"/>
        <end position="96"/>
    </location>
</feature>
<feature type="compositionally biased region" description="Basic and acidic residues" evidence="5">
    <location>
        <begin position="2125"/>
        <end position="2134"/>
    </location>
</feature>
<feature type="compositionally biased region" description="Low complexity" evidence="5">
    <location>
        <begin position="2376"/>
        <end position="2392"/>
    </location>
</feature>
<keyword evidence="4" id="KW-0175">Coiled coil</keyword>
<dbReference type="Gene3D" id="1.25.40.20">
    <property type="entry name" value="Ankyrin repeat-containing domain"/>
    <property type="match status" value="3"/>
</dbReference>
<name>A0A6G0S5R7_9STRA</name>
<feature type="repeat" description="ANK" evidence="3">
    <location>
        <begin position="2480"/>
        <end position="2512"/>
    </location>
</feature>
<sequence length="2858" mass="327109">MGDRTYGRDGRAPAPRRTTDFDGRRRHDQQRLLVELELDDSLYQGTLQAGIEQRAAWYSAPDSRSAFAGESRHLQHSDYTAEPKTRVQSRHLRDPTAKPLTERQMQQLNAKRLSSPYKLKQQVLDIRNDSTSHRISHDQSHQRGSGGSGARRSIRPPTMQRSPAHLVMESIRQNMHLRDQVLAHLQQELMGVLPLHRASHVEKNVPQRVVKLLNRMRSLSLAVVEAVVYLSGELGDSNVVGQSVEHEVLEQDFFVYLLQMASDSDFLACSPQLQRFFEDFEVNLTRNPFVDGLSLDSSEVLLCSCHQSAESGVLFCSAASSPSSLLRLLRQKLETFALQTQRYLPGWQVIPAERVAAALLHLMDLETRFNAVRMIPRYLQSKIDSKRYVDQHRGHDNSSYGYGTFEDERIPRLDRQDSQASRLSDYNIPHGISVVEAWAGSPIPKAPVVYESRVLPSSAPKQRAPDQLSSSSKASNDSARGLSKKEENARRSSSAWIPMPTSPETISARTAIPAEADSAGNGGSGKVEVARLVLPPPLLDLSEVAKSSSRSSESERAAAKRRSSKATEKTNIRKALIDSGTQMSERSSPSLVVTPKQDIPTPERSARIIPTRSVRDEAMQVYQDESASLASERRPPVRSVREDGCKAETWEVNPDTKSVEDELSESVASLEFDDFASSNDEALFASSRGMDEGEASGVVDIVDHALEANAETVADSDDEYDCDFEYSSNEALSSIAGALRMLPNFTLSTTDSTLDDEVLKPEVAIPPNEYESVVSSGTGEDAEFTESIAVPDASASMSSVGVSPASTCRSVLSEVTTSTENVITNLESVEQRVEPEDDEYSYSSSTAISNIAMALSILPSAWRDNAFIVPEERHKEQSETAVDIDSSRLSTYRSLEDSHPSLDELRHFDIDSLSGSPCSFRATVSEQAAQFSPLSFRNSTPPPFDSNISVSLSDKTVNLSPSSSQSNFSDKARDQELPSSVRSDTTTPASSRSNISAGYSYQADDESEPSELNRIFALCRDIQVAAYDMSHWVSQREVEDHIQSAAQPFSALMGYSSPTATNVIVDSTPKYLERELKMLRRNFTSWIVFCVEQMRAKVVVRRLVARRKVRQFVSHHYHRRLQARIDEENRLRSLAASRIQWCWRVHRQNREILQRKAVFRALHVAFRRTQFFMGISKRRRVRECAKEKLVRWWRRQRSRIKKTKQREEKFVREKERRAGALKDIRRFLKEVLLRRKLKDAEQRAKNILFKEQLKWTKAKRDVERSMKINSKHRRELIADMNARLADLDRRWKTSEEERLQLLTHHERVVQQQQQAVEVRRRRLAALKIQMFFRVCCLHKKLQSVGSEKKKYETQLQEEILAKEKLDVETQRRVGKTRTQVRVLERKLGRMTQQALQTDAQHREVIQAHQKRERLSQERAARQKIKAFVDGRVLLRRAEHERHQLLLQQAYLQAEKTEIELMSSEDQLEQRRAAISVASDLQQRLSELEARSEALLEAKSKLEAEKEQEAQRAVAALEHSRVEASMRQIASWVSGQMQLSKLKKEQAAIRESAAHEMQEEKRRQRKEIGAMMREITSIKDSSFMHQRVSQYRNRRTVEMMRIQQQQNAAYEKVVAERTRAQLVQVIIAVKLLSESESSKGVVQALDGVTNFRKALKHKWMRLKYLRRMNSSRLPGDGGPCMSDNEDKKQRQRQTLQSVLRIQRAWRRWRQRSEEKEERERQEKEERAVALRIQQNWTKKLLGRNREEERRAKACADEARRTSAMLLQRVWKKWLVAKCARNELKRLRQERERQSSVKLGTEQSLQKEDERLLQALALKPQKDQQELERIEQTQNASSLKIQRNWGIRQHRRKMERERIQHDQHMAALKIQTIWLRWHHEQREELEREFIRQEQYESSVKSQRHWGLSQQKRKLVEEHLRHKQSISALKIQKHWRRWHYLRLEQLKMSKSEGAKAQTSTTSSTVECNYDPKAPQELQHRAQQLDIITHRSNGRLIARAVKRYLQSRRQASAATKIEAMWKAKLYRVHYLQSLEAQRAEETRAYRLALSVLATKVQVCWRRWHSGVRQVKRAAVKDDELRLIQEAKALDRKILALKRSLAAKRIQRALASRRRLQDIKFVSQKEVKLKEEPTDKQLSDEPTVNQPQNENPAGDYQEPVETAEEDFTRASVEMTVDNWSHRELPHILTRSMNQIMFFHDVATVLQKYIRDYQRRQQLHFYFQRSSDTALPSEQGGIDGDSTTAPFHFYFKRARAWLEWDGPQSTSYADSRLDTNQDTTLLRLRFDSQMTRRLLQLFEPSEEYTLLETQQVLQEIVTDALPIFHSPVCVQDHENVRRELRYHDVEEMELPGSVKLLRQMAQHRAHIRRQQLLEIDTSFSQPSVSLPSPVAKSVPSSPIGKSAPSSPSQRAKKEVTIFTAVENASVDDMTFLQQRGADLAAVEPKMQRNALHMLSFSKENYRARAELLEFLLACDAKLDVNAVDCNGDTPLMLYASLGHLEFMQKLLEHGADILKTNRKGQNVLHRACEDDQVEICGFLQQLMTKDSIAENILPIETVSTLAPPTLSLHTPDSTGRYPMHCVAEKGFVECAKQLVVPTEANYEWNRMLQAQGDSQGRTALHLAVLTHDAAMTAFLLTPGGGSNVNAFDDLHRSPLHYAVESPAALPIIARLVQHGTTVNVADERGDTPLHWAAFSGRAAVAQNLLTLGADPTLVNSDWETPAQIAAAYGQLDCMRLLLQAQRRHGAAALSEPKETTLTRPASEKTALQRLEEAVNHLHQRQHSAHSYRDADQHTDLAASTNDALDAEHETTEQAHAGYWEELHQDVQLVEESGHFSSEDEDDLLFGRDNDCDDDFNFWAPCSRQ</sequence>
<feature type="compositionally biased region" description="Polar residues" evidence="5">
    <location>
        <begin position="977"/>
        <end position="999"/>
    </location>
</feature>